<sequence>MYFATLLVITAAVHSAHASLIWAANFAKARDSKEAGFGNVQIQDGSGPIRNNGPAIPVINHPKLGKSLNISLNRDQMRWEAAPGGSNELGEGRTTYFRVDFVLGDNFNIGQDNPFCLLNQIHQASNSGSPPIEFDVHDNALWVRGASTAYNKKLIPVAHDTVYKLVYGVTTSSSASKSRLNVWVNENQVLRDFAPKNAFRVGGDSYWKGATMYCSVDVDRPLEVYQNAHRVGDSYNDVA</sequence>
<evidence type="ECO:0000256" key="1">
    <source>
        <dbReference type="SAM" id="SignalP"/>
    </source>
</evidence>
<reference evidence="2" key="1">
    <citation type="submission" date="2023-06" db="EMBL/GenBank/DDBJ databases">
        <title>Conoideocrella luteorostrata (Hypocreales: Clavicipitaceae), a potential biocontrol fungus for elongate hemlock scale in United States Christmas tree production areas.</title>
        <authorList>
            <person name="Barrett H."/>
            <person name="Lovett B."/>
            <person name="Macias A.M."/>
            <person name="Stajich J.E."/>
            <person name="Kasson M.T."/>
        </authorList>
    </citation>
    <scope>NUCLEOTIDE SEQUENCE</scope>
    <source>
        <strain evidence="2">ARSEF 14590</strain>
    </source>
</reference>
<feature type="signal peptide" evidence="1">
    <location>
        <begin position="1"/>
        <end position="18"/>
    </location>
</feature>
<keyword evidence="1" id="KW-0732">Signal</keyword>
<gene>
    <name evidence="2" type="ORF">QQS21_001201</name>
</gene>
<protein>
    <submittedName>
        <fullName evidence="2">Uncharacterized protein</fullName>
    </submittedName>
</protein>
<proteinExistence type="predicted"/>
<name>A0AAJ0G210_9HYPO</name>
<dbReference type="Gene3D" id="2.60.120.200">
    <property type="match status" value="1"/>
</dbReference>
<evidence type="ECO:0000313" key="2">
    <source>
        <dbReference type="EMBL" id="KAK2612750.1"/>
    </source>
</evidence>
<comment type="caution">
    <text evidence="2">The sequence shown here is derived from an EMBL/GenBank/DDBJ whole genome shotgun (WGS) entry which is preliminary data.</text>
</comment>
<keyword evidence="3" id="KW-1185">Reference proteome</keyword>
<organism evidence="2 3">
    <name type="scientific">Conoideocrella luteorostrata</name>
    <dbReference type="NCBI Taxonomy" id="1105319"/>
    <lineage>
        <taxon>Eukaryota</taxon>
        <taxon>Fungi</taxon>
        <taxon>Dikarya</taxon>
        <taxon>Ascomycota</taxon>
        <taxon>Pezizomycotina</taxon>
        <taxon>Sordariomycetes</taxon>
        <taxon>Hypocreomycetidae</taxon>
        <taxon>Hypocreales</taxon>
        <taxon>Clavicipitaceae</taxon>
        <taxon>Conoideocrella</taxon>
    </lineage>
</organism>
<dbReference type="Proteomes" id="UP001251528">
    <property type="component" value="Unassembled WGS sequence"/>
</dbReference>
<dbReference type="AlphaFoldDB" id="A0AAJ0G210"/>
<evidence type="ECO:0000313" key="3">
    <source>
        <dbReference type="Proteomes" id="UP001251528"/>
    </source>
</evidence>
<dbReference type="EMBL" id="JASWJB010000012">
    <property type="protein sequence ID" value="KAK2612750.1"/>
    <property type="molecule type" value="Genomic_DNA"/>
</dbReference>
<feature type="chain" id="PRO_5042516254" evidence="1">
    <location>
        <begin position="19"/>
        <end position="239"/>
    </location>
</feature>
<accession>A0AAJ0G210</accession>